<proteinExistence type="predicted"/>
<sequence length="120" mass="14290">MANLDAMMEKYDMRNIIAFYDINETVYDNTVLITYQLTSYEQLETIMDKYQYDEYRKKLLHYCIRTAEMLTSSKEIIKVIIEERMVSPPSRPPPPKQGPRSPAVINSYETEYVTKRLEIY</sequence>
<evidence type="ECO:0000313" key="2">
    <source>
        <dbReference type="EMBL" id="QHT07163.1"/>
    </source>
</evidence>
<accession>A0A6C0CSA7</accession>
<name>A0A6C0CSA7_9ZZZZ</name>
<protein>
    <submittedName>
        <fullName evidence="2">Uncharacterized protein</fullName>
    </submittedName>
</protein>
<dbReference type="EMBL" id="MN739479">
    <property type="protein sequence ID" value="QHT07163.1"/>
    <property type="molecule type" value="Genomic_DNA"/>
</dbReference>
<organism evidence="2">
    <name type="scientific">viral metagenome</name>
    <dbReference type="NCBI Taxonomy" id="1070528"/>
    <lineage>
        <taxon>unclassified sequences</taxon>
        <taxon>metagenomes</taxon>
        <taxon>organismal metagenomes</taxon>
    </lineage>
</organism>
<reference evidence="2" key="1">
    <citation type="journal article" date="2020" name="Nature">
        <title>Giant virus diversity and host interactions through global metagenomics.</title>
        <authorList>
            <person name="Schulz F."/>
            <person name="Roux S."/>
            <person name="Paez-Espino D."/>
            <person name="Jungbluth S."/>
            <person name="Walsh D.A."/>
            <person name="Denef V.J."/>
            <person name="McMahon K.D."/>
            <person name="Konstantinidis K.T."/>
            <person name="Eloe-Fadrosh E.A."/>
            <person name="Kyrpides N.C."/>
            <person name="Woyke T."/>
        </authorList>
    </citation>
    <scope>NUCLEOTIDE SEQUENCE</scope>
    <source>
        <strain evidence="2">GVMAG-M-3300021962-46</strain>
    </source>
</reference>
<dbReference type="AlphaFoldDB" id="A0A6C0CSA7"/>
<feature type="region of interest" description="Disordered" evidence="1">
    <location>
        <begin position="86"/>
        <end position="106"/>
    </location>
</feature>
<evidence type="ECO:0000256" key="1">
    <source>
        <dbReference type="SAM" id="MobiDB-lite"/>
    </source>
</evidence>